<name>A0A6J6JYC3_9ZZZZ</name>
<protein>
    <submittedName>
        <fullName evidence="1">Unannotated protein</fullName>
    </submittedName>
</protein>
<evidence type="ECO:0000313" key="1">
    <source>
        <dbReference type="EMBL" id="CAB4642397.1"/>
    </source>
</evidence>
<reference evidence="1" key="1">
    <citation type="submission" date="2020-05" db="EMBL/GenBank/DDBJ databases">
        <authorList>
            <person name="Chiriac C."/>
            <person name="Salcher M."/>
            <person name="Ghai R."/>
            <person name="Kavagutti S V."/>
        </authorList>
    </citation>
    <scope>NUCLEOTIDE SEQUENCE</scope>
</reference>
<dbReference type="EMBL" id="CAEZVY010000062">
    <property type="protein sequence ID" value="CAB4642397.1"/>
    <property type="molecule type" value="Genomic_DNA"/>
</dbReference>
<sequence length="68" mass="7584">MKRILQQSPLASFVLKPKAGHQVHHRILELGDSDTLVELLVHDPGDTPRALLKCREVTRGDYPCAIAQ</sequence>
<organism evidence="1">
    <name type="scientific">freshwater metagenome</name>
    <dbReference type="NCBI Taxonomy" id="449393"/>
    <lineage>
        <taxon>unclassified sequences</taxon>
        <taxon>metagenomes</taxon>
        <taxon>ecological metagenomes</taxon>
    </lineage>
</organism>
<accession>A0A6J6JYC3</accession>
<gene>
    <name evidence="1" type="ORF">UFOPK2158_00713</name>
</gene>
<proteinExistence type="predicted"/>
<dbReference type="AlphaFoldDB" id="A0A6J6JYC3"/>